<proteinExistence type="predicted"/>
<dbReference type="AlphaFoldDB" id="A0A383E285"/>
<sequence length="31" mass="3419">MKIGQYQLYSIETSEFALDGGAMFGIIPKPL</sequence>
<accession>A0A383E285</accession>
<gene>
    <name evidence="1" type="ORF">METZ01_LOCUS503780</name>
</gene>
<protein>
    <recommendedName>
        <fullName evidence="2">MBL fold metallo-hydrolase</fullName>
    </recommendedName>
</protein>
<feature type="non-terminal residue" evidence="1">
    <location>
        <position position="31"/>
    </location>
</feature>
<name>A0A383E285_9ZZZZ</name>
<evidence type="ECO:0000313" key="1">
    <source>
        <dbReference type="EMBL" id="SVE50926.1"/>
    </source>
</evidence>
<organism evidence="1">
    <name type="scientific">marine metagenome</name>
    <dbReference type="NCBI Taxonomy" id="408172"/>
    <lineage>
        <taxon>unclassified sequences</taxon>
        <taxon>metagenomes</taxon>
        <taxon>ecological metagenomes</taxon>
    </lineage>
</organism>
<evidence type="ECO:0008006" key="2">
    <source>
        <dbReference type="Google" id="ProtNLM"/>
    </source>
</evidence>
<dbReference type="EMBL" id="UINC01222235">
    <property type="protein sequence ID" value="SVE50926.1"/>
    <property type="molecule type" value="Genomic_DNA"/>
</dbReference>
<reference evidence="1" key="1">
    <citation type="submission" date="2018-05" db="EMBL/GenBank/DDBJ databases">
        <authorList>
            <person name="Lanie J.A."/>
            <person name="Ng W.-L."/>
            <person name="Kazmierczak K.M."/>
            <person name="Andrzejewski T.M."/>
            <person name="Davidsen T.M."/>
            <person name="Wayne K.J."/>
            <person name="Tettelin H."/>
            <person name="Glass J.I."/>
            <person name="Rusch D."/>
            <person name="Podicherti R."/>
            <person name="Tsui H.-C.T."/>
            <person name="Winkler M.E."/>
        </authorList>
    </citation>
    <scope>NUCLEOTIDE SEQUENCE</scope>
</reference>